<dbReference type="AlphaFoldDB" id="A0A1I0LAF1"/>
<reference evidence="1 2" key="1">
    <citation type="submission" date="2016-10" db="EMBL/GenBank/DDBJ databases">
        <authorList>
            <person name="de Groot N.N."/>
        </authorList>
    </citation>
    <scope>NUCLEOTIDE SEQUENCE [LARGE SCALE GENOMIC DNA]</scope>
    <source>
        <strain evidence="1 2">CGMCC 4.5598</strain>
    </source>
</reference>
<dbReference type="InterPro" id="IPR016135">
    <property type="entry name" value="UBQ-conjugating_enzyme/RWD"/>
</dbReference>
<evidence type="ECO:0000313" key="1">
    <source>
        <dbReference type="EMBL" id="SEU37121.1"/>
    </source>
</evidence>
<protein>
    <recommendedName>
        <fullName evidence="3">E2 family protein E</fullName>
    </recommendedName>
</protein>
<name>A0A1I0LAF1_9ACTN</name>
<dbReference type="EMBL" id="FOHX01000014">
    <property type="protein sequence ID" value="SEU37121.1"/>
    <property type="molecule type" value="Genomic_DNA"/>
</dbReference>
<proteinExistence type="predicted"/>
<evidence type="ECO:0008006" key="3">
    <source>
        <dbReference type="Google" id="ProtNLM"/>
    </source>
</evidence>
<dbReference type="SUPFAM" id="SSF54495">
    <property type="entry name" value="UBC-like"/>
    <property type="match status" value="1"/>
</dbReference>
<dbReference type="OrthoDB" id="9806612at2"/>
<keyword evidence="2" id="KW-1185">Reference proteome</keyword>
<accession>A0A1I0LAF1</accession>
<sequence>MVWDEWQRYRLAADRQALLQQFPGFDFFNPFGRTFVYGVYHSNTGHPYGIRIYLPAGYPDECPTTYVTEPLPLMGYTQPIVAYGTSHEMHTWASDREGWVKVCTYRPEMWSAAISIVKIVRKAMLWVTAYECHLQDGSPISRFLMDA</sequence>
<evidence type="ECO:0000313" key="2">
    <source>
        <dbReference type="Proteomes" id="UP000199361"/>
    </source>
</evidence>
<dbReference type="Proteomes" id="UP000199361">
    <property type="component" value="Unassembled WGS sequence"/>
</dbReference>
<dbReference type="STRING" id="568860.SAMN05421811_11498"/>
<dbReference type="RefSeq" id="WP_091089788.1">
    <property type="nucleotide sequence ID" value="NZ_FOHX01000014.1"/>
</dbReference>
<organism evidence="1 2">
    <name type="scientific">Nonomuraea wenchangensis</name>
    <dbReference type="NCBI Taxonomy" id="568860"/>
    <lineage>
        <taxon>Bacteria</taxon>
        <taxon>Bacillati</taxon>
        <taxon>Actinomycetota</taxon>
        <taxon>Actinomycetes</taxon>
        <taxon>Streptosporangiales</taxon>
        <taxon>Streptosporangiaceae</taxon>
        <taxon>Nonomuraea</taxon>
    </lineage>
</organism>
<gene>
    <name evidence="1" type="ORF">SAMN05421811_11498</name>
</gene>